<evidence type="ECO:0000256" key="1">
    <source>
        <dbReference type="SAM" id="MobiDB-lite"/>
    </source>
</evidence>
<accession>A0AAW0BGQ6</accession>
<evidence type="ECO:0000313" key="3">
    <source>
        <dbReference type="Proteomes" id="UP001362999"/>
    </source>
</evidence>
<name>A0AAW0BGQ6_9AGAR</name>
<feature type="compositionally biased region" description="Polar residues" evidence="1">
    <location>
        <begin position="1"/>
        <end position="15"/>
    </location>
</feature>
<dbReference type="EMBL" id="JAWWNJ010000034">
    <property type="protein sequence ID" value="KAK7025197.1"/>
    <property type="molecule type" value="Genomic_DNA"/>
</dbReference>
<dbReference type="Proteomes" id="UP001362999">
    <property type="component" value="Unassembled WGS sequence"/>
</dbReference>
<protein>
    <submittedName>
        <fullName evidence="2">Uncharacterized protein</fullName>
    </submittedName>
</protein>
<keyword evidence="3" id="KW-1185">Reference proteome</keyword>
<dbReference type="AlphaFoldDB" id="A0AAW0BGQ6"/>
<comment type="caution">
    <text evidence="2">The sequence shown here is derived from an EMBL/GenBank/DDBJ whole genome shotgun (WGS) entry which is preliminary data.</text>
</comment>
<reference evidence="2 3" key="1">
    <citation type="journal article" date="2024" name="J Genomics">
        <title>Draft genome sequencing and assembly of Favolaschia claudopus CIRM-BRFM 2984 isolated from oak limbs.</title>
        <authorList>
            <person name="Navarro D."/>
            <person name="Drula E."/>
            <person name="Chaduli D."/>
            <person name="Cazenave R."/>
            <person name="Ahrendt S."/>
            <person name="Wang J."/>
            <person name="Lipzen A."/>
            <person name="Daum C."/>
            <person name="Barry K."/>
            <person name="Grigoriev I.V."/>
            <person name="Favel A."/>
            <person name="Rosso M.N."/>
            <person name="Martin F."/>
        </authorList>
    </citation>
    <scope>NUCLEOTIDE SEQUENCE [LARGE SCALE GENOMIC DNA]</scope>
    <source>
        <strain evidence="2 3">CIRM-BRFM 2984</strain>
    </source>
</reference>
<evidence type="ECO:0000313" key="2">
    <source>
        <dbReference type="EMBL" id="KAK7025197.1"/>
    </source>
</evidence>
<sequence length="160" mass="18566">MSDLSPSVFAQSMGTSPPDYRLPTARPHTSYQMYGGLTISNQDAVRWFEEKYGMSLAKDHSQDANVRMALQDLLMQEEGWHFGVHYAPRRDSDSDCYDFLATTQSENGVWEHNSWGWVDLPEHQMKGDTAQEERMREILHKRGKSLSLKFGEFQCFYRMS</sequence>
<organism evidence="2 3">
    <name type="scientific">Favolaschia claudopus</name>
    <dbReference type="NCBI Taxonomy" id="2862362"/>
    <lineage>
        <taxon>Eukaryota</taxon>
        <taxon>Fungi</taxon>
        <taxon>Dikarya</taxon>
        <taxon>Basidiomycota</taxon>
        <taxon>Agaricomycotina</taxon>
        <taxon>Agaricomycetes</taxon>
        <taxon>Agaricomycetidae</taxon>
        <taxon>Agaricales</taxon>
        <taxon>Marasmiineae</taxon>
        <taxon>Mycenaceae</taxon>
        <taxon>Favolaschia</taxon>
    </lineage>
</organism>
<gene>
    <name evidence="2" type="ORF">R3P38DRAFT_3194123</name>
</gene>
<proteinExistence type="predicted"/>
<feature type="region of interest" description="Disordered" evidence="1">
    <location>
        <begin position="1"/>
        <end position="22"/>
    </location>
</feature>